<feature type="signal peptide" evidence="1">
    <location>
        <begin position="1"/>
        <end position="24"/>
    </location>
</feature>
<sequence length="394" mass="41941">MFKTHFVSRFLPVVVLAASLIACNKDDDDNTITPPANLRTAIDYSKLTDTTTYASYFADINKVKTVDMTPASTQLLMFRAINTYNGTAVGTGATLDSTVLKNMFANTGNAFTDATLNSSGVNLRSIFASSLPATEAESERKTLESAFAAMALTSKAVSQTAAEGKAGKLTTGTSNYLVDAKGIEWAQIIQKSMIGGLQVDYISNVLLSDKNLALDNSKVVSGKSYTALEHNWDQIYGLLTANPVYGAKATATSSGESFLGSYLWEYNKEDFPKIHMALLKGRAAIVNNDPTTLKAQVAIIRPALEKAIAGAALGYLGKWKTNATNDAARAHAMGEGLGFIYSLRYGKVNGGDAAFSNGLLGNLVYLAPNGFWGLTNAKIDAADAAIRAKFKIAN</sequence>
<keyword evidence="1" id="KW-0732">Signal</keyword>
<dbReference type="OrthoDB" id="5498726at2"/>
<evidence type="ECO:0000313" key="2">
    <source>
        <dbReference type="EMBL" id="RRA99942.1"/>
    </source>
</evidence>
<feature type="chain" id="PRO_5018200239" evidence="1">
    <location>
        <begin position="25"/>
        <end position="394"/>
    </location>
</feature>
<gene>
    <name evidence="2" type="ORF">EHT25_25255</name>
</gene>
<comment type="caution">
    <text evidence="2">The sequence shown here is derived from an EMBL/GenBank/DDBJ whole genome shotgun (WGS) entry which is preliminary data.</text>
</comment>
<dbReference type="Proteomes" id="UP000271925">
    <property type="component" value="Unassembled WGS sequence"/>
</dbReference>
<dbReference type="AlphaFoldDB" id="A0A3P1BGI6"/>
<name>A0A3P1BGI6_9BACT</name>
<dbReference type="EMBL" id="RQJO01000011">
    <property type="protein sequence ID" value="RRA99942.1"/>
    <property type="molecule type" value="Genomic_DNA"/>
</dbReference>
<reference evidence="2 3" key="1">
    <citation type="submission" date="2018-11" db="EMBL/GenBank/DDBJ databases">
        <authorList>
            <person name="Zhou Z."/>
            <person name="Wang G."/>
        </authorList>
    </citation>
    <scope>NUCLEOTIDE SEQUENCE [LARGE SCALE GENOMIC DNA]</scope>
    <source>
        <strain evidence="2 3">KCTC52004</strain>
    </source>
</reference>
<evidence type="ECO:0000313" key="3">
    <source>
        <dbReference type="Proteomes" id="UP000271925"/>
    </source>
</evidence>
<protein>
    <submittedName>
        <fullName evidence="2">DUF4856 domain-containing protein</fullName>
    </submittedName>
</protein>
<proteinExistence type="predicted"/>
<evidence type="ECO:0000256" key="1">
    <source>
        <dbReference type="SAM" id="SignalP"/>
    </source>
</evidence>
<dbReference type="PROSITE" id="PS51257">
    <property type="entry name" value="PROKAR_LIPOPROTEIN"/>
    <property type="match status" value="1"/>
</dbReference>
<dbReference type="InterPro" id="IPR032331">
    <property type="entry name" value="DUF4856"/>
</dbReference>
<dbReference type="RefSeq" id="WP_124877974.1">
    <property type="nucleotide sequence ID" value="NZ_RQJO01000011.1"/>
</dbReference>
<accession>A0A3P1BGI6</accession>
<dbReference type="Pfam" id="PF16148">
    <property type="entry name" value="DUF4856"/>
    <property type="match status" value="1"/>
</dbReference>
<keyword evidence="3" id="KW-1185">Reference proteome</keyword>
<organism evidence="2 3">
    <name type="scientific">Larkinella rosea</name>
    <dbReference type="NCBI Taxonomy" id="2025312"/>
    <lineage>
        <taxon>Bacteria</taxon>
        <taxon>Pseudomonadati</taxon>
        <taxon>Bacteroidota</taxon>
        <taxon>Cytophagia</taxon>
        <taxon>Cytophagales</taxon>
        <taxon>Spirosomataceae</taxon>
        <taxon>Larkinella</taxon>
    </lineage>
</organism>